<name>A0A7S3GZ18_9STRA</name>
<dbReference type="SUPFAM" id="SSF50978">
    <property type="entry name" value="WD40 repeat-like"/>
    <property type="match status" value="1"/>
</dbReference>
<dbReference type="SMART" id="SM00320">
    <property type="entry name" value="WD40"/>
    <property type="match status" value="5"/>
</dbReference>
<feature type="compositionally biased region" description="Polar residues" evidence="4">
    <location>
        <begin position="765"/>
        <end position="775"/>
    </location>
</feature>
<dbReference type="Gene3D" id="2.130.10.10">
    <property type="entry name" value="YVTN repeat-like/Quinoprotein amine dehydrogenase"/>
    <property type="match status" value="2"/>
</dbReference>
<dbReference type="PANTHER" id="PTHR19848">
    <property type="entry name" value="WD40 REPEAT PROTEIN"/>
    <property type="match status" value="1"/>
</dbReference>
<dbReference type="EMBL" id="HBIC01018455">
    <property type="protein sequence ID" value="CAE0280325.1"/>
    <property type="molecule type" value="Transcribed_RNA"/>
</dbReference>
<dbReference type="InterPro" id="IPR036322">
    <property type="entry name" value="WD40_repeat_dom_sf"/>
</dbReference>
<dbReference type="InterPro" id="IPR015943">
    <property type="entry name" value="WD40/YVTN_repeat-like_dom_sf"/>
</dbReference>
<evidence type="ECO:0000256" key="4">
    <source>
        <dbReference type="SAM" id="MobiDB-lite"/>
    </source>
</evidence>
<evidence type="ECO:0000256" key="3">
    <source>
        <dbReference type="PROSITE-ProRule" id="PRU00221"/>
    </source>
</evidence>
<dbReference type="PRINTS" id="PR00320">
    <property type="entry name" value="GPROTEINBRPT"/>
</dbReference>
<feature type="compositionally biased region" description="Low complexity" evidence="4">
    <location>
        <begin position="720"/>
        <end position="742"/>
    </location>
</feature>
<evidence type="ECO:0000256" key="2">
    <source>
        <dbReference type="ARBA" id="ARBA00022737"/>
    </source>
</evidence>
<dbReference type="Pfam" id="PF00400">
    <property type="entry name" value="WD40"/>
    <property type="match status" value="3"/>
</dbReference>
<evidence type="ECO:0000256" key="1">
    <source>
        <dbReference type="ARBA" id="ARBA00022574"/>
    </source>
</evidence>
<sequence length="1114" mass="120207">MIQEANPLKPLIGHKGAVLCCCVHGEFLVTAGHDKKIIVWDAAKSTIQREITAHDHIISSLEVSPCQNQPEVFILSASWDKTVKVWKLRNGQLVSTFVRHENRVKCVKVVPQSAETKSSPTSHSTRTFGTDTFLAVSGDDDGHIFVWDVHSARALLVLDEHARTVVSLALYFDASLNATCLVSASVDATIRLWDLSEVSLNTIIDTANANNSKVPTQSSICAIKTPSKYISCLVTATMSSSAPLITGTDASGTTYTNKTSTTSTTNTAGVTSTFTKTETILLAADTLGSIYIYRASTGTLLIRLETKCKIISLFTTHYALDSPCFPNQHDMSGYYTGATDTKKNNDTEFVTSERNELLLHYANMKRQHNIVNAVAHRSHHYDSTNTTVAKYLYYVPDNGSTGCFCLLPESLLDVTDVTNSIALTHTLSLSLCQSLDTLYSGGSTRRSGSSGSVCESIPRKNIQLQTNNMHNNMHNNLHLSSSADYRNLQEDDNCSVGSLTSVAKRKPLAHSKTDPTSSNTANVMLKSSTMGAINSYSEYHEHSVNVSGNVSLNNSGKLSAASSGKALQAFNSSATPNSSKTRRISTRASTLTNTTTGTGKKYTSSGGVMSVSINTTEPIDNILLQCFAMSSAPIRITDSQHSHHTNHYMVFGGRDSVLFYCAYKPSATKIQPSVAESSSFTPGAPLSLVIPRPAMLSMTDILTPSQSPIDLSSKYQAINTSSSKKSGSHSSASSPSTHKAFSPVPSVYTPKIGDNMHSSPYKPDNSGSARFTSAKSADFAPNGTVKRSFSTDSGDVVDSPAVSTTLADTKVVAVNTHTELTVHSGRTLPELIDENLADLEDEMSLSEVSHIHHYYNDILSGRLTQRPDDVVKSAKSKTHLSTMVRASSTEDSDYGITTENAISEDYKGSMLEYLHTLDKQHSTSHITLTPPIRPTAKVPYHPANHTHGATHSNNYSTYSNVSINSNCKPTLLVSGYASIVGNSSMDTGFWEAANTAKSKYSFGRIRLQSHNNSSNNNGSDHNVGGNSVHSNAYSVQRLLPTRAIGANAVSNTATVSNIIQPTLSLQASDPTLVNRAAEFKRSMAGTNAEQNQPRVYKMGTVRPSHARKSAYNKT</sequence>
<dbReference type="PROSITE" id="PS00678">
    <property type="entry name" value="WD_REPEATS_1"/>
    <property type="match status" value="1"/>
</dbReference>
<feature type="repeat" description="WD" evidence="3">
    <location>
        <begin position="11"/>
        <end position="50"/>
    </location>
</feature>
<dbReference type="AlphaFoldDB" id="A0A7S3GZ18"/>
<gene>
    <name evidence="5" type="ORF">SELO1098_LOCUS9159</name>
</gene>
<keyword evidence="1 3" id="KW-0853">WD repeat</keyword>
<proteinExistence type="predicted"/>
<organism evidence="5">
    <name type="scientific">Spumella elongata</name>
    <dbReference type="NCBI Taxonomy" id="89044"/>
    <lineage>
        <taxon>Eukaryota</taxon>
        <taxon>Sar</taxon>
        <taxon>Stramenopiles</taxon>
        <taxon>Ochrophyta</taxon>
        <taxon>Chrysophyceae</taxon>
        <taxon>Chromulinales</taxon>
        <taxon>Chromulinaceae</taxon>
        <taxon>Spumella</taxon>
    </lineage>
</organism>
<keyword evidence="2" id="KW-0677">Repeat</keyword>
<feature type="repeat" description="WD" evidence="3">
    <location>
        <begin position="51"/>
        <end position="96"/>
    </location>
</feature>
<protein>
    <submittedName>
        <fullName evidence="5">Uncharacterized protein</fullName>
    </submittedName>
</protein>
<feature type="region of interest" description="Disordered" evidence="4">
    <location>
        <begin position="1008"/>
        <end position="1028"/>
    </location>
</feature>
<dbReference type="InterPro" id="IPR019775">
    <property type="entry name" value="WD40_repeat_CS"/>
</dbReference>
<feature type="compositionally biased region" description="Low complexity" evidence="4">
    <location>
        <begin position="1009"/>
        <end position="1028"/>
    </location>
</feature>
<dbReference type="PANTHER" id="PTHR19848:SF8">
    <property type="entry name" value="F-BOX AND WD REPEAT DOMAIN CONTAINING 7"/>
    <property type="match status" value="1"/>
</dbReference>
<dbReference type="PROSITE" id="PS50082">
    <property type="entry name" value="WD_REPEATS_2"/>
    <property type="match status" value="3"/>
</dbReference>
<evidence type="ECO:0000313" key="5">
    <source>
        <dbReference type="EMBL" id="CAE0280325.1"/>
    </source>
</evidence>
<dbReference type="InterPro" id="IPR001680">
    <property type="entry name" value="WD40_rpt"/>
</dbReference>
<feature type="region of interest" description="Disordered" evidence="4">
    <location>
        <begin position="720"/>
        <end position="775"/>
    </location>
</feature>
<dbReference type="InterPro" id="IPR020472">
    <property type="entry name" value="WD40_PAC1"/>
</dbReference>
<accession>A0A7S3GZ18</accession>
<reference evidence="5" key="1">
    <citation type="submission" date="2021-01" db="EMBL/GenBank/DDBJ databases">
        <authorList>
            <person name="Corre E."/>
            <person name="Pelletier E."/>
            <person name="Niang G."/>
            <person name="Scheremetjew M."/>
            <person name="Finn R."/>
            <person name="Kale V."/>
            <person name="Holt S."/>
            <person name="Cochrane G."/>
            <person name="Meng A."/>
            <person name="Brown T."/>
            <person name="Cohen L."/>
        </authorList>
    </citation>
    <scope>NUCLEOTIDE SEQUENCE</scope>
    <source>
        <strain evidence="5">CCAP 955/1</strain>
    </source>
</reference>
<feature type="repeat" description="WD" evidence="3">
    <location>
        <begin position="158"/>
        <end position="196"/>
    </location>
</feature>